<feature type="region of interest" description="Disordered" evidence="1">
    <location>
        <begin position="462"/>
        <end position="579"/>
    </location>
</feature>
<gene>
    <name evidence="3" type="ORF">CC80DRAFT_520271</name>
</gene>
<feature type="compositionally biased region" description="Polar residues" evidence="1">
    <location>
        <begin position="95"/>
        <end position="104"/>
    </location>
</feature>
<feature type="compositionally biased region" description="Low complexity" evidence="1">
    <location>
        <begin position="476"/>
        <end position="489"/>
    </location>
</feature>
<feature type="region of interest" description="Disordered" evidence="1">
    <location>
        <begin position="49"/>
        <end position="161"/>
    </location>
</feature>
<feature type="compositionally biased region" description="Polar residues" evidence="1">
    <location>
        <begin position="198"/>
        <end position="222"/>
    </location>
</feature>
<dbReference type="OrthoDB" id="2247093at2759"/>
<feature type="region of interest" description="Disordered" evidence="1">
    <location>
        <begin position="174"/>
        <end position="241"/>
    </location>
</feature>
<evidence type="ECO:0000313" key="4">
    <source>
        <dbReference type="Proteomes" id="UP000800035"/>
    </source>
</evidence>
<dbReference type="AlphaFoldDB" id="A0A6A5TBK6"/>
<organism evidence="3 4">
    <name type="scientific">Byssothecium circinans</name>
    <dbReference type="NCBI Taxonomy" id="147558"/>
    <lineage>
        <taxon>Eukaryota</taxon>
        <taxon>Fungi</taxon>
        <taxon>Dikarya</taxon>
        <taxon>Ascomycota</taxon>
        <taxon>Pezizomycotina</taxon>
        <taxon>Dothideomycetes</taxon>
        <taxon>Pleosporomycetidae</taxon>
        <taxon>Pleosporales</taxon>
        <taxon>Massarineae</taxon>
        <taxon>Massarinaceae</taxon>
        <taxon>Byssothecium</taxon>
    </lineage>
</organism>
<dbReference type="InterPro" id="IPR004827">
    <property type="entry name" value="bZIP"/>
</dbReference>
<evidence type="ECO:0000259" key="2">
    <source>
        <dbReference type="PROSITE" id="PS00036"/>
    </source>
</evidence>
<feature type="compositionally biased region" description="Pro residues" evidence="1">
    <location>
        <begin position="521"/>
        <end position="533"/>
    </location>
</feature>
<feature type="domain" description="BZIP" evidence="2">
    <location>
        <begin position="401"/>
        <end position="415"/>
    </location>
</feature>
<evidence type="ECO:0000256" key="1">
    <source>
        <dbReference type="SAM" id="MobiDB-lite"/>
    </source>
</evidence>
<feature type="region of interest" description="Disordered" evidence="1">
    <location>
        <begin position="275"/>
        <end position="352"/>
    </location>
</feature>
<feature type="compositionally biased region" description="Polar residues" evidence="1">
    <location>
        <begin position="58"/>
        <end position="73"/>
    </location>
</feature>
<proteinExistence type="predicted"/>
<dbReference type="CDD" id="cd14705">
    <property type="entry name" value="bZIP_Zip1"/>
    <property type="match status" value="1"/>
</dbReference>
<accession>A0A6A5TBK6</accession>
<dbReference type="GO" id="GO:0003700">
    <property type="term" value="F:DNA-binding transcription factor activity"/>
    <property type="evidence" value="ECO:0007669"/>
    <property type="project" value="InterPro"/>
</dbReference>
<name>A0A6A5TBK6_9PLEO</name>
<dbReference type="Proteomes" id="UP000800035">
    <property type="component" value="Unassembled WGS sequence"/>
</dbReference>
<dbReference type="EMBL" id="ML977030">
    <property type="protein sequence ID" value="KAF1949981.1"/>
    <property type="molecule type" value="Genomic_DNA"/>
</dbReference>
<evidence type="ECO:0000313" key="3">
    <source>
        <dbReference type="EMBL" id="KAF1949981.1"/>
    </source>
</evidence>
<dbReference type="PROSITE" id="PS00036">
    <property type="entry name" value="BZIP_BASIC"/>
    <property type="match status" value="1"/>
</dbReference>
<feature type="region of interest" description="Disordered" evidence="1">
    <location>
        <begin position="396"/>
        <end position="428"/>
    </location>
</feature>
<sequence length="579" mass="63971">MTCMAHLSHLAPRLLRADSKTNVQNPGVVLKTTPIPAFNLAAQTLPALQTPLPHYPNPFQQSLTPPYDSSQSRYPEVDRPWSAHRGQKGSDEQKPMSQPPTSGSYPALAHNVSRRMAQMPPSQQQQQQSGGQANVPVSLPPLRHMSNTASTPLSDRRPGSLLDVHSILNPHAELAEQQQNRRRSGSQMESPSPIEMQPRQNLPSISRPTSVDSTQGESSQGRPFQAPERPRHLRSPRSPTLHRAQSLCVLARPTGTIDAHISPFLSAGSQSYFPSMPPAAPTPPPSMHVGRNELRRPSVSFPQSGSASPNPNFSPYSQPASVASSQYEGHNQQSSYMPPTNNPPMNESQQRAMAMDAERRGMPMGPSSQSSIQIMTIKSQQGHHVQIPVEVQAASKVADEKRKRNAGASARFRARRKEKEREASHSISRLETQLRDALEDIEHYRNERDYFKVIVFQQPNADRHYNRPASPRLHRPSVSVPPSNAPSSTNGGGSGGSPYSAYDDEPAELERNVRRRTSNYHPPPGQAPTPAPAFAPYDSRDQHPLPQMQQPPPPQRPVLRDPFAPADAGRYENRNWAPR</sequence>
<reference evidence="3" key="1">
    <citation type="journal article" date="2020" name="Stud. Mycol.">
        <title>101 Dothideomycetes genomes: a test case for predicting lifestyles and emergence of pathogens.</title>
        <authorList>
            <person name="Haridas S."/>
            <person name="Albert R."/>
            <person name="Binder M."/>
            <person name="Bloem J."/>
            <person name="Labutti K."/>
            <person name="Salamov A."/>
            <person name="Andreopoulos B."/>
            <person name="Baker S."/>
            <person name="Barry K."/>
            <person name="Bills G."/>
            <person name="Bluhm B."/>
            <person name="Cannon C."/>
            <person name="Castanera R."/>
            <person name="Culley D."/>
            <person name="Daum C."/>
            <person name="Ezra D."/>
            <person name="Gonzalez J."/>
            <person name="Henrissat B."/>
            <person name="Kuo A."/>
            <person name="Liang C."/>
            <person name="Lipzen A."/>
            <person name="Lutzoni F."/>
            <person name="Magnuson J."/>
            <person name="Mondo S."/>
            <person name="Nolan M."/>
            <person name="Ohm R."/>
            <person name="Pangilinan J."/>
            <person name="Park H.-J."/>
            <person name="Ramirez L."/>
            <person name="Alfaro M."/>
            <person name="Sun H."/>
            <person name="Tritt A."/>
            <person name="Yoshinaga Y."/>
            <person name="Zwiers L.-H."/>
            <person name="Turgeon B."/>
            <person name="Goodwin S."/>
            <person name="Spatafora J."/>
            <person name="Crous P."/>
            <person name="Grigoriev I."/>
        </authorList>
    </citation>
    <scope>NUCLEOTIDE SEQUENCE</scope>
    <source>
        <strain evidence="3">CBS 675.92</strain>
    </source>
</reference>
<feature type="compositionally biased region" description="Pro residues" evidence="1">
    <location>
        <begin position="275"/>
        <end position="286"/>
    </location>
</feature>
<feature type="compositionally biased region" description="Polar residues" evidence="1">
    <location>
        <begin position="300"/>
        <end position="351"/>
    </location>
</feature>
<feature type="compositionally biased region" description="Low complexity" evidence="1">
    <location>
        <begin position="116"/>
        <end position="133"/>
    </location>
</feature>
<keyword evidence="4" id="KW-1185">Reference proteome</keyword>
<protein>
    <recommendedName>
        <fullName evidence="2">BZIP domain-containing protein</fullName>
    </recommendedName>
</protein>